<keyword evidence="10" id="KW-0243">Dynein</keyword>
<reference evidence="17" key="1">
    <citation type="journal article" date="2017" name="Cell">
        <title>Insights into land plant evolution garnered from the Marchantia polymorpha genome.</title>
        <authorList>
            <person name="Bowman J.L."/>
            <person name="Kohchi T."/>
            <person name="Yamato K.T."/>
            <person name="Jenkins J."/>
            <person name="Shu S."/>
            <person name="Ishizaki K."/>
            <person name="Yamaoka S."/>
            <person name="Nishihama R."/>
            <person name="Nakamura Y."/>
            <person name="Berger F."/>
            <person name="Adam C."/>
            <person name="Aki S.S."/>
            <person name="Althoff F."/>
            <person name="Araki T."/>
            <person name="Arteaga-Vazquez M.A."/>
            <person name="Balasubrmanian S."/>
            <person name="Barry K."/>
            <person name="Bauer D."/>
            <person name="Boehm C.R."/>
            <person name="Briginshaw L."/>
            <person name="Caballero-Perez J."/>
            <person name="Catarino B."/>
            <person name="Chen F."/>
            <person name="Chiyoda S."/>
            <person name="Chovatia M."/>
            <person name="Davies K.M."/>
            <person name="Delmans M."/>
            <person name="Demura T."/>
            <person name="Dierschke T."/>
            <person name="Dolan L."/>
            <person name="Dorantes-Acosta A.E."/>
            <person name="Eklund D.M."/>
            <person name="Florent S.N."/>
            <person name="Flores-Sandoval E."/>
            <person name="Fujiyama A."/>
            <person name="Fukuzawa H."/>
            <person name="Galik B."/>
            <person name="Grimanelli D."/>
            <person name="Grimwood J."/>
            <person name="Grossniklaus U."/>
            <person name="Hamada T."/>
            <person name="Haseloff J."/>
            <person name="Hetherington A.J."/>
            <person name="Higo A."/>
            <person name="Hirakawa Y."/>
            <person name="Hundley H.N."/>
            <person name="Ikeda Y."/>
            <person name="Inoue K."/>
            <person name="Inoue S.I."/>
            <person name="Ishida S."/>
            <person name="Jia Q."/>
            <person name="Kakita M."/>
            <person name="Kanazawa T."/>
            <person name="Kawai Y."/>
            <person name="Kawashima T."/>
            <person name="Kennedy M."/>
            <person name="Kinose K."/>
            <person name="Kinoshita T."/>
            <person name="Kohara Y."/>
            <person name="Koide E."/>
            <person name="Komatsu K."/>
            <person name="Kopischke S."/>
            <person name="Kubo M."/>
            <person name="Kyozuka J."/>
            <person name="Lagercrantz U."/>
            <person name="Lin S.S."/>
            <person name="Lindquist E."/>
            <person name="Lipzen A.M."/>
            <person name="Lu C.W."/>
            <person name="De Luna E."/>
            <person name="Martienssen R.A."/>
            <person name="Minamino N."/>
            <person name="Mizutani M."/>
            <person name="Mizutani M."/>
            <person name="Mochizuki N."/>
            <person name="Monte I."/>
            <person name="Mosher R."/>
            <person name="Nagasaki H."/>
            <person name="Nakagami H."/>
            <person name="Naramoto S."/>
            <person name="Nishitani K."/>
            <person name="Ohtani M."/>
            <person name="Okamoto T."/>
            <person name="Okumura M."/>
            <person name="Phillips J."/>
            <person name="Pollak B."/>
            <person name="Reinders A."/>
            <person name="Rovekamp M."/>
            <person name="Sano R."/>
            <person name="Sawa S."/>
            <person name="Schmid M.W."/>
            <person name="Shirakawa M."/>
            <person name="Solano R."/>
            <person name="Spunde A."/>
            <person name="Suetsugu N."/>
            <person name="Sugano S."/>
            <person name="Sugiyama A."/>
            <person name="Sun R."/>
            <person name="Suzuki Y."/>
            <person name="Takenaka M."/>
            <person name="Takezawa D."/>
            <person name="Tomogane H."/>
            <person name="Tsuzuki M."/>
            <person name="Ueda T."/>
            <person name="Umeda M."/>
            <person name="Ward J.M."/>
            <person name="Watanabe Y."/>
            <person name="Yazaki K."/>
            <person name="Yokoyama R."/>
            <person name="Yoshitake Y."/>
            <person name="Yotsui I."/>
            <person name="Zachgo S."/>
            <person name="Schmutz J."/>
        </authorList>
    </citation>
    <scope>NUCLEOTIDE SEQUENCE [LARGE SCALE GENOMIC DNA]</scope>
    <source>
        <strain evidence="17">Tak-1</strain>
    </source>
</reference>
<dbReference type="Gramene" id="Mp4g19190.1">
    <property type="protein sequence ID" value="Mp4g19190.1.cds"/>
    <property type="gene ID" value="Mp4g19190"/>
</dbReference>
<evidence type="ECO:0000256" key="2">
    <source>
        <dbReference type="ARBA" id="ARBA00004300"/>
    </source>
</evidence>
<comment type="subcellular location">
    <subcellularLocation>
        <location evidence="3">Cytoplasm</location>
        <location evidence="3">Cytoskeleton</location>
        <location evidence="3">Cilium axoneme</location>
    </subcellularLocation>
    <subcellularLocation>
        <location evidence="1">Cytoplasm</location>
        <location evidence="1">Cytoskeleton</location>
        <location evidence="1">Cilium basal body</location>
    </subcellularLocation>
    <subcellularLocation>
        <location evidence="2">Cytoplasm</location>
        <location evidence="2">Cytoskeleton</location>
        <location evidence="2">Microtubule organizing center</location>
        <location evidence="2">Centrosome</location>
    </subcellularLocation>
</comment>
<evidence type="ECO:0000256" key="14">
    <source>
        <dbReference type="ARBA" id="ARBA00023273"/>
    </source>
</evidence>
<evidence type="ECO:0000256" key="3">
    <source>
        <dbReference type="ARBA" id="ARBA00004430"/>
    </source>
</evidence>
<evidence type="ECO:0000256" key="6">
    <source>
        <dbReference type="ARBA" id="ARBA00022473"/>
    </source>
</evidence>
<evidence type="ECO:0000256" key="4">
    <source>
        <dbReference type="ARBA" id="ARBA00006831"/>
    </source>
</evidence>
<evidence type="ECO:0000256" key="11">
    <source>
        <dbReference type="ARBA" id="ARBA00023069"/>
    </source>
</evidence>
<sequence>MGESENSSRRPSSSHGRLSSKDNARPPPGTGGKDIWTIISEKKKADAHSGGGDRPDAHILVVGSPRGGKSTLIARYLNPEKEDVPKRTIGLEYTFARRTVSSAVSVDRKDVVHIWELSGPRKLEEELLTAERLLLPMSSLSTSVVVVVLDLSKPSEVLDLLIFWLDKIHKRIEGFYEKLKRRGSKLPQQLVEREKKLFGLEHEDLDEVKLSGVPVIIVGTKYDCFKVGACGLRLWHLPRIFDQDAELRKTMARTLRYLAHTNGGTLLYTTGLNKDVQGESRSSHSAFRSIINHLVFHAPPYRGVEVDHSRPLVIPLGLDRLANIGHPSGKDDWISHFLKLFPSPGKGPVASRKNENNLHPEKEIDDLIAQCRAQPWTVRKDDAGDMKWKNQE</sequence>
<evidence type="ECO:0000313" key="17">
    <source>
        <dbReference type="Proteomes" id="UP000244005"/>
    </source>
</evidence>
<keyword evidence="12" id="KW-0505">Motor protein</keyword>
<dbReference type="SUPFAM" id="SSF52540">
    <property type="entry name" value="P-loop containing nucleoside triphosphate hydrolases"/>
    <property type="match status" value="1"/>
</dbReference>
<keyword evidence="6" id="KW-0217">Developmental protein</keyword>
<dbReference type="OrthoDB" id="10263060at2759"/>
<evidence type="ECO:0000256" key="7">
    <source>
        <dbReference type="ARBA" id="ARBA00022490"/>
    </source>
</evidence>
<evidence type="ECO:0000313" key="16">
    <source>
        <dbReference type="EMBL" id="PTQ28265.1"/>
    </source>
</evidence>
<evidence type="ECO:0000256" key="5">
    <source>
        <dbReference type="ARBA" id="ARBA00018863"/>
    </source>
</evidence>
<evidence type="ECO:0000256" key="10">
    <source>
        <dbReference type="ARBA" id="ARBA00023017"/>
    </source>
</evidence>
<keyword evidence="7" id="KW-0963">Cytoplasm</keyword>
<gene>
    <name evidence="16" type="ORF">MARPO_0169s0025</name>
</gene>
<dbReference type="Proteomes" id="UP000244005">
    <property type="component" value="Unassembled WGS sequence"/>
</dbReference>
<dbReference type="PANTHER" id="PTHR13236">
    <property type="entry name" value="DYNEIN 2 LIGHT INTERMEDIATE CHAIN, ISOFORM 2"/>
    <property type="match status" value="1"/>
</dbReference>
<keyword evidence="8" id="KW-0493">Microtubule</keyword>
<dbReference type="GO" id="GO:0005868">
    <property type="term" value="C:cytoplasmic dynein complex"/>
    <property type="evidence" value="ECO:0000318"/>
    <property type="project" value="GO_Central"/>
</dbReference>
<dbReference type="InterPro" id="IPR022780">
    <property type="entry name" value="Dynein_light_int_chain"/>
</dbReference>
<keyword evidence="14" id="KW-0966">Cell projection</keyword>
<name>A0A2R6W326_MARPO</name>
<feature type="region of interest" description="Disordered" evidence="15">
    <location>
        <begin position="1"/>
        <end position="59"/>
    </location>
</feature>
<keyword evidence="11" id="KW-0969">Cilium</keyword>
<dbReference type="GO" id="GO:0045504">
    <property type="term" value="F:dynein heavy chain binding"/>
    <property type="evidence" value="ECO:0000318"/>
    <property type="project" value="GO_Central"/>
</dbReference>
<keyword evidence="9" id="KW-0970">Cilium biogenesis/degradation</keyword>
<dbReference type="GO" id="GO:0036064">
    <property type="term" value="C:ciliary basal body"/>
    <property type="evidence" value="ECO:0000318"/>
    <property type="project" value="GO_Central"/>
</dbReference>
<comment type="similarity">
    <text evidence="4">Belongs to the dynein light intermediate chain family.</text>
</comment>
<feature type="compositionally biased region" description="Basic and acidic residues" evidence="15">
    <location>
        <begin position="40"/>
        <end position="57"/>
    </location>
</feature>
<dbReference type="PANTHER" id="PTHR13236:SF0">
    <property type="entry name" value="CYTOPLASMIC DYNEIN 2 LIGHT INTERMEDIATE CHAIN 1"/>
    <property type="match status" value="1"/>
</dbReference>
<keyword evidence="17" id="KW-1185">Reference proteome</keyword>
<dbReference type="InterPro" id="IPR027417">
    <property type="entry name" value="P-loop_NTPase"/>
</dbReference>
<dbReference type="GO" id="GO:0035735">
    <property type="term" value="P:intraciliary transport involved in cilium assembly"/>
    <property type="evidence" value="ECO:0000318"/>
    <property type="project" value="GO_Central"/>
</dbReference>
<evidence type="ECO:0000256" key="12">
    <source>
        <dbReference type="ARBA" id="ARBA00023175"/>
    </source>
</evidence>
<keyword evidence="13" id="KW-0206">Cytoskeleton</keyword>
<dbReference type="GO" id="GO:0005874">
    <property type="term" value="C:microtubule"/>
    <property type="evidence" value="ECO:0007669"/>
    <property type="project" value="UniProtKB-KW"/>
</dbReference>
<dbReference type="Gene3D" id="3.40.50.300">
    <property type="entry name" value="P-loop containing nucleotide triphosphate hydrolases"/>
    <property type="match status" value="1"/>
</dbReference>
<evidence type="ECO:0000256" key="9">
    <source>
        <dbReference type="ARBA" id="ARBA00022794"/>
    </source>
</evidence>
<evidence type="ECO:0000256" key="15">
    <source>
        <dbReference type="SAM" id="MobiDB-lite"/>
    </source>
</evidence>
<dbReference type="GO" id="GO:0005930">
    <property type="term" value="C:axoneme"/>
    <property type="evidence" value="ECO:0000318"/>
    <property type="project" value="GO_Central"/>
</dbReference>
<evidence type="ECO:0000256" key="8">
    <source>
        <dbReference type="ARBA" id="ARBA00022701"/>
    </source>
</evidence>
<protein>
    <recommendedName>
        <fullName evidence="5">Cytoplasmic dynein 2 light intermediate chain 1</fullName>
    </recommendedName>
</protein>
<proteinExistence type="inferred from homology"/>
<dbReference type="AlphaFoldDB" id="A0A2R6W326"/>
<organism evidence="16 17">
    <name type="scientific">Marchantia polymorpha</name>
    <name type="common">Common liverwort</name>
    <name type="synonym">Marchantia aquatica</name>
    <dbReference type="NCBI Taxonomy" id="3197"/>
    <lineage>
        <taxon>Eukaryota</taxon>
        <taxon>Viridiplantae</taxon>
        <taxon>Streptophyta</taxon>
        <taxon>Embryophyta</taxon>
        <taxon>Marchantiophyta</taxon>
        <taxon>Marchantiopsida</taxon>
        <taxon>Marchantiidae</taxon>
        <taxon>Marchantiales</taxon>
        <taxon>Marchantiaceae</taxon>
        <taxon>Marchantia</taxon>
    </lineage>
</organism>
<dbReference type="InterPro" id="IPR040045">
    <property type="entry name" value="DYNC2LI1"/>
</dbReference>
<accession>A0A2R6W326</accession>
<evidence type="ECO:0000256" key="13">
    <source>
        <dbReference type="ARBA" id="ARBA00023212"/>
    </source>
</evidence>
<evidence type="ECO:0000256" key="1">
    <source>
        <dbReference type="ARBA" id="ARBA00004120"/>
    </source>
</evidence>
<dbReference type="Pfam" id="PF05783">
    <property type="entry name" value="DLIC"/>
    <property type="match status" value="1"/>
</dbReference>
<dbReference type="OMA" id="FWEIAQG"/>
<dbReference type="GO" id="GO:0035721">
    <property type="term" value="P:intraciliary retrograde transport"/>
    <property type="evidence" value="ECO:0000318"/>
    <property type="project" value="GO_Central"/>
</dbReference>
<dbReference type="EMBL" id="KZ772839">
    <property type="protein sequence ID" value="PTQ28265.1"/>
    <property type="molecule type" value="Genomic_DNA"/>
</dbReference>